<evidence type="ECO:0000313" key="4">
    <source>
        <dbReference type="Proteomes" id="UP001556367"/>
    </source>
</evidence>
<evidence type="ECO:0000313" key="3">
    <source>
        <dbReference type="EMBL" id="KAL0950050.1"/>
    </source>
</evidence>
<keyword evidence="4" id="KW-1185">Reference proteome</keyword>
<sequence>MLFILGCIALSAEVVHAEDPFAGRLLVGLSPNPNFTLRTYKPVEGHAGVARRHSTLDGLLQRRQQASACLPGYGLCPNLPGKCCPAGGQCCNTGACCATGKICYATGCCNRGETGCGGKNCCVAGGDCCSDGGCCDAGHYCVNINGKAGCCVKGQTCGSGGGPCADRGFIKCSNENYSCAPGQTCYRDASNNVKCGVPQKPPAQDPPPKDPPVQDPPPQKPPVQDPPPQKPPAQDPPPDTPSPRQNPTPSTTITMTRTTTPGAPQVTTAPPTTTRTPSTTSSLNVPTATPPPTQGFVNQIVNSSDARITYFGDGWTQSTSSCFSNIRSQKASGVSHSLQFAFSGTGVYMNVAKNANAGIFGVTLLNNQNTAVDTTVEVDAFASNSESSCGIGWQRLGLQLSQYTLVVDVLGKSRQASELSAGTFELLNFL</sequence>
<feature type="compositionally biased region" description="Pro residues" evidence="1">
    <location>
        <begin position="199"/>
        <end position="246"/>
    </location>
</feature>
<keyword evidence="2" id="KW-0732">Signal</keyword>
<dbReference type="Proteomes" id="UP001556367">
    <property type="component" value="Unassembled WGS sequence"/>
</dbReference>
<reference evidence="4" key="1">
    <citation type="submission" date="2024-06" db="EMBL/GenBank/DDBJ databases">
        <title>Multi-omics analyses provide insights into the biosynthesis of the anticancer antibiotic pleurotin in Hohenbuehelia grisea.</title>
        <authorList>
            <person name="Weaver J.A."/>
            <person name="Alberti F."/>
        </authorList>
    </citation>
    <scope>NUCLEOTIDE SEQUENCE [LARGE SCALE GENOMIC DNA]</scope>
    <source>
        <strain evidence="4">T-177</strain>
    </source>
</reference>
<comment type="caution">
    <text evidence="3">The sequence shown here is derived from an EMBL/GenBank/DDBJ whole genome shotgun (WGS) entry which is preliminary data.</text>
</comment>
<proteinExistence type="predicted"/>
<dbReference type="EMBL" id="JASNQZ010000012">
    <property type="protein sequence ID" value="KAL0950050.1"/>
    <property type="molecule type" value="Genomic_DNA"/>
</dbReference>
<name>A0ABR3J4K3_9AGAR</name>
<protein>
    <submittedName>
        <fullName evidence="3">Uncharacterized protein</fullName>
    </submittedName>
</protein>
<feature type="chain" id="PRO_5045916284" evidence="2">
    <location>
        <begin position="18"/>
        <end position="430"/>
    </location>
</feature>
<dbReference type="Gene3D" id="2.60.120.260">
    <property type="entry name" value="Galactose-binding domain-like"/>
    <property type="match status" value="1"/>
</dbReference>
<evidence type="ECO:0000256" key="1">
    <source>
        <dbReference type="SAM" id="MobiDB-lite"/>
    </source>
</evidence>
<dbReference type="PRINTS" id="PR01217">
    <property type="entry name" value="PRICHEXTENSN"/>
</dbReference>
<feature type="signal peptide" evidence="2">
    <location>
        <begin position="1"/>
        <end position="17"/>
    </location>
</feature>
<feature type="region of interest" description="Disordered" evidence="1">
    <location>
        <begin position="196"/>
        <end position="295"/>
    </location>
</feature>
<feature type="compositionally biased region" description="Low complexity" evidence="1">
    <location>
        <begin position="247"/>
        <end position="281"/>
    </location>
</feature>
<gene>
    <name evidence="3" type="ORF">HGRIS_010058</name>
</gene>
<organism evidence="3 4">
    <name type="scientific">Hohenbuehelia grisea</name>
    <dbReference type="NCBI Taxonomy" id="104357"/>
    <lineage>
        <taxon>Eukaryota</taxon>
        <taxon>Fungi</taxon>
        <taxon>Dikarya</taxon>
        <taxon>Basidiomycota</taxon>
        <taxon>Agaricomycotina</taxon>
        <taxon>Agaricomycetes</taxon>
        <taxon>Agaricomycetidae</taxon>
        <taxon>Agaricales</taxon>
        <taxon>Pleurotineae</taxon>
        <taxon>Pleurotaceae</taxon>
        <taxon>Hohenbuehelia</taxon>
    </lineage>
</organism>
<evidence type="ECO:0000256" key="2">
    <source>
        <dbReference type="SAM" id="SignalP"/>
    </source>
</evidence>
<accession>A0ABR3J4K3</accession>